<evidence type="ECO:0000256" key="3">
    <source>
        <dbReference type="ARBA" id="ARBA00022692"/>
    </source>
</evidence>
<sequence length="234" mass="26632">MESRELLKVEPNDLLFDTEIGSRLRSEVTLTNTSKQRVAFRVQTNNPEVYLVRPSRGFLDAEQTTNVSIELLDRRLFRAKDRFLVLTASCGDTEVDCVQFWQSVPTPVHQRAKIGVRLPPSPAHSPKRGGETDVCEPSIGKATTIGDNETSLEMQMAALREENKRLRDCEDQSEVRMRELEQRGRELEAEYRKRRSRLGSVLLLVDREQHGVLFGVLLALLVLIGIWLTNYLAA</sequence>
<keyword evidence="7" id="KW-0175">Coiled coil</keyword>
<dbReference type="PROSITE" id="PS50202">
    <property type="entry name" value="MSP"/>
    <property type="match status" value="1"/>
</dbReference>
<dbReference type="InterPro" id="IPR016763">
    <property type="entry name" value="VAP"/>
</dbReference>
<feature type="transmembrane region" description="Helical" evidence="9">
    <location>
        <begin position="212"/>
        <end position="233"/>
    </location>
</feature>
<evidence type="ECO:0000256" key="8">
    <source>
        <dbReference type="SAM" id="MobiDB-lite"/>
    </source>
</evidence>
<keyword evidence="5 9" id="KW-0472">Membrane</keyword>
<keyword evidence="3 9" id="KW-0812">Transmembrane</keyword>
<evidence type="ECO:0000256" key="6">
    <source>
        <dbReference type="RuleBase" id="RU003425"/>
    </source>
</evidence>
<keyword evidence="6" id="KW-0206">Cytoskeleton</keyword>
<dbReference type="Pfam" id="PF00635">
    <property type="entry name" value="Motile_Sperm"/>
    <property type="match status" value="1"/>
</dbReference>
<dbReference type="InterPro" id="IPR008962">
    <property type="entry name" value="PapD-like_sf"/>
</dbReference>
<evidence type="ECO:0000313" key="11">
    <source>
        <dbReference type="Proteomes" id="UP000887566"/>
    </source>
</evidence>
<evidence type="ECO:0000313" key="12">
    <source>
        <dbReference type="WBParaSite" id="PSAMB.scaffold2531size22705.g18108.t1"/>
    </source>
</evidence>
<dbReference type="GO" id="GO:0090158">
    <property type="term" value="P:endoplasmic reticulum membrane organization"/>
    <property type="evidence" value="ECO:0007669"/>
    <property type="project" value="TreeGrafter"/>
</dbReference>
<reference evidence="12" key="1">
    <citation type="submission" date="2022-11" db="UniProtKB">
        <authorList>
            <consortium name="WormBaseParasite"/>
        </authorList>
    </citation>
    <scope>IDENTIFICATION</scope>
</reference>
<dbReference type="SUPFAM" id="SSF49354">
    <property type="entry name" value="PapD-like"/>
    <property type="match status" value="1"/>
</dbReference>
<feature type="domain" description="MSP" evidence="10">
    <location>
        <begin position="6"/>
        <end position="119"/>
    </location>
</feature>
<dbReference type="Proteomes" id="UP000887566">
    <property type="component" value="Unplaced"/>
</dbReference>
<organism evidence="11 12">
    <name type="scientific">Plectus sambesii</name>
    <dbReference type="NCBI Taxonomy" id="2011161"/>
    <lineage>
        <taxon>Eukaryota</taxon>
        <taxon>Metazoa</taxon>
        <taxon>Ecdysozoa</taxon>
        <taxon>Nematoda</taxon>
        <taxon>Chromadorea</taxon>
        <taxon>Plectida</taxon>
        <taxon>Plectina</taxon>
        <taxon>Plectoidea</taxon>
        <taxon>Plectidae</taxon>
        <taxon>Plectus</taxon>
    </lineage>
</organism>
<comment type="similarity">
    <text evidence="2">Belongs to the VAMP-associated protein (VAP) (TC 9.B.17) family.</text>
</comment>
<keyword evidence="6" id="KW-0963">Cytoplasm</keyword>
<dbReference type="InterPro" id="IPR000535">
    <property type="entry name" value="MSP_dom"/>
</dbReference>
<evidence type="ECO:0000256" key="9">
    <source>
        <dbReference type="SAM" id="Phobius"/>
    </source>
</evidence>
<dbReference type="GO" id="GO:0005886">
    <property type="term" value="C:plasma membrane"/>
    <property type="evidence" value="ECO:0007669"/>
    <property type="project" value="TreeGrafter"/>
</dbReference>
<evidence type="ECO:0000256" key="5">
    <source>
        <dbReference type="ARBA" id="ARBA00023136"/>
    </source>
</evidence>
<feature type="coiled-coil region" evidence="7">
    <location>
        <begin position="152"/>
        <end position="197"/>
    </location>
</feature>
<evidence type="ECO:0000259" key="10">
    <source>
        <dbReference type="PROSITE" id="PS50202"/>
    </source>
</evidence>
<evidence type="ECO:0000256" key="1">
    <source>
        <dbReference type="ARBA" id="ARBA00004211"/>
    </source>
</evidence>
<keyword evidence="4 9" id="KW-1133">Transmembrane helix</keyword>
<name>A0A914VV61_9BILA</name>
<dbReference type="AlphaFoldDB" id="A0A914VV61"/>
<dbReference type="GO" id="GO:0005789">
    <property type="term" value="C:endoplasmic reticulum membrane"/>
    <property type="evidence" value="ECO:0007669"/>
    <property type="project" value="InterPro"/>
</dbReference>
<proteinExistence type="inferred from homology"/>
<protein>
    <recommendedName>
        <fullName evidence="6">Major sperm protein</fullName>
    </recommendedName>
</protein>
<dbReference type="GO" id="GO:0061817">
    <property type="term" value="P:endoplasmic reticulum-plasma membrane tethering"/>
    <property type="evidence" value="ECO:0007669"/>
    <property type="project" value="TreeGrafter"/>
</dbReference>
<evidence type="ECO:0000256" key="4">
    <source>
        <dbReference type="ARBA" id="ARBA00022989"/>
    </source>
</evidence>
<dbReference type="Gene3D" id="2.60.40.10">
    <property type="entry name" value="Immunoglobulins"/>
    <property type="match status" value="1"/>
</dbReference>
<feature type="region of interest" description="Disordered" evidence="8">
    <location>
        <begin position="116"/>
        <end position="137"/>
    </location>
</feature>
<evidence type="ECO:0000256" key="2">
    <source>
        <dbReference type="ARBA" id="ARBA00008932"/>
    </source>
</evidence>
<comment type="function">
    <text evidence="6">Central component in molecular interactions underlying sperm crawling. Forms an extensive filament system that extends from sperm villipoda, along the leading edge of the pseudopod.</text>
</comment>
<dbReference type="InterPro" id="IPR013783">
    <property type="entry name" value="Ig-like_fold"/>
</dbReference>
<comment type="subcellular location">
    <subcellularLocation>
        <location evidence="1">Membrane</location>
        <topology evidence="1">Single-pass type IV membrane protein</topology>
    </subcellularLocation>
</comment>
<dbReference type="WBParaSite" id="PSAMB.scaffold2531size22705.g18108.t1">
    <property type="protein sequence ID" value="PSAMB.scaffold2531size22705.g18108.t1"/>
    <property type="gene ID" value="PSAMB.scaffold2531size22705.g18108"/>
</dbReference>
<dbReference type="PANTHER" id="PTHR10809">
    <property type="entry name" value="VESICLE-ASSOCIATED MEMBRANE PROTEIN-ASSOCIATED PROTEIN"/>
    <property type="match status" value="1"/>
</dbReference>
<keyword evidence="11" id="KW-1185">Reference proteome</keyword>
<evidence type="ECO:0000256" key="7">
    <source>
        <dbReference type="SAM" id="Coils"/>
    </source>
</evidence>
<dbReference type="PANTHER" id="PTHR10809:SF6">
    <property type="entry name" value="AT11025P-RELATED"/>
    <property type="match status" value="1"/>
</dbReference>
<accession>A0A914VV61</accession>